<dbReference type="GO" id="GO:0005737">
    <property type="term" value="C:cytoplasm"/>
    <property type="evidence" value="ECO:0007669"/>
    <property type="project" value="TreeGrafter"/>
</dbReference>
<dbReference type="AlphaFoldDB" id="A0A397UUB5"/>
<keyword evidence="3" id="KW-1185">Reference proteome</keyword>
<dbReference type="OrthoDB" id="408604at2759"/>
<dbReference type="EMBL" id="QKWP01000898">
    <property type="protein sequence ID" value="RIB13715.1"/>
    <property type="molecule type" value="Genomic_DNA"/>
</dbReference>
<dbReference type="InterPro" id="IPR052407">
    <property type="entry name" value="BTB_POZ_domain_cont_9"/>
</dbReference>
<evidence type="ECO:0000313" key="2">
    <source>
        <dbReference type="EMBL" id="RIB13715.1"/>
    </source>
</evidence>
<protein>
    <recommendedName>
        <fullName evidence="1">BTB domain-containing protein</fullName>
    </recommendedName>
</protein>
<feature type="domain" description="BTB" evidence="1">
    <location>
        <begin position="23"/>
        <end position="96"/>
    </location>
</feature>
<dbReference type="PANTHER" id="PTHR46306:SF1">
    <property type="entry name" value="BTB_POZ DOMAIN-CONTAINING PROTEIN 9"/>
    <property type="match status" value="1"/>
</dbReference>
<dbReference type="Gene3D" id="3.30.710.10">
    <property type="entry name" value="Potassium Channel Kv1.1, Chain A"/>
    <property type="match status" value="1"/>
</dbReference>
<dbReference type="InterPro" id="IPR011333">
    <property type="entry name" value="SKP1/BTB/POZ_sf"/>
</dbReference>
<reference evidence="2 3" key="1">
    <citation type="submission" date="2018-06" db="EMBL/GenBank/DDBJ databases">
        <title>Comparative genomics reveals the genomic features of Rhizophagus irregularis, R. cerebriforme, R. diaphanum and Gigaspora rosea, and their symbiotic lifestyle signature.</title>
        <authorList>
            <person name="Morin E."/>
            <person name="San Clemente H."/>
            <person name="Chen E.C.H."/>
            <person name="De La Providencia I."/>
            <person name="Hainaut M."/>
            <person name="Kuo A."/>
            <person name="Kohler A."/>
            <person name="Murat C."/>
            <person name="Tang N."/>
            <person name="Roy S."/>
            <person name="Loubradou J."/>
            <person name="Henrissat B."/>
            <person name="Grigoriev I.V."/>
            <person name="Corradi N."/>
            <person name="Roux C."/>
            <person name="Martin F.M."/>
        </authorList>
    </citation>
    <scope>NUCLEOTIDE SEQUENCE [LARGE SCALE GENOMIC DNA]</scope>
    <source>
        <strain evidence="2 3">DAOM 194757</strain>
    </source>
</reference>
<dbReference type="Proteomes" id="UP000266673">
    <property type="component" value="Unassembled WGS sequence"/>
</dbReference>
<dbReference type="PROSITE" id="PS50097">
    <property type="entry name" value="BTB"/>
    <property type="match status" value="1"/>
</dbReference>
<accession>A0A397UUB5</accession>
<dbReference type="SMART" id="SM00225">
    <property type="entry name" value="BTB"/>
    <property type="match status" value="1"/>
</dbReference>
<name>A0A397UUB5_9GLOM</name>
<dbReference type="InterPro" id="IPR000210">
    <property type="entry name" value="BTB/POZ_dom"/>
</dbReference>
<sequence>MTIKHFEKLSNNYIELLEKEIDFNVIIKVGKSTSIKEFKAHSAILKCRSFYFQNKLKDSLKDVNSIMKIDLESHISIQQFEIIIKYIYGGSVSLENFDNQFIFDLILVADEFLLEELKNYKNGATTF</sequence>
<dbReference type="Pfam" id="PF00651">
    <property type="entry name" value="BTB"/>
    <property type="match status" value="1"/>
</dbReference>
<dbReference type="SUPFAM" id="SSF54695">
    <property type="entry name" value="POZ domain"/>
    <property type="match status" value="1"/>
</dbReference>
<gene>
    <name evidence="2" type="ORF">C2G38_1709386</name>
</gene>
<comment type="caution">
    <text evidence="2">The sequence shown here is derived from an EMBL/GenBank/DDBJ whole genome shotgun (WGS) entry which is preliminary data.</text>
</comment>
<evidence type="ECO:0000313" key="3">
    <source>
        <dbReference type="Proteomes" id="UP000266673"/>
    </source>
</evidence>
<evidence type="ECO:0000259" key="1">
    <source>
        <dbReference type="PROSITE" id="PS50097"/>
    </source>
</evidence>
<proteinExistence type="predicted"/>
<dbReference type="PANTHER" id="PTHR46306">
    <property type="entry name" value="BTB/POZ DOMAIN-CONTAINING PROTEIN 9"/>
    <property type="match status" value="1"/>
</dbReference>
<organism evidence="2 3">
    <name type="scientific">Gigaspora rosea</name>
    <dbReference type="NCBI Taxonomy" id="44941"/>
    <lineage>
        <taxon>Eukaryota</taxon>
        <taxon>Fungi</taxon>
        <taxon>Fungi incertae sedis</taxon>
        <taxon>Mucoromycota</taxon>
        <taxon>Glomeromycotina</taxon>
        <taxon>Glomeromycetes</taxon>
        <taxon>Diversisporales</taxon>
        <taxon>Gigasporaceae</taxon>
        <taxon>Gigaspora</taxon>
    </lineage>
</organism>